<proteinExistence type="predicted"/>
<dbReference type="AlphaFoldDB" id="A0A6H5HLZ7"/>
<evidence type="ECO:0000256" key="1">
    <source>
        <dbReference type="SAM" id="MobiDB-lite"/>
    </source>
</evidence>
<accession>A0A6H5HLZ7</accession>
<evidence type="ECO:0000313" key="3">
    <source>
        <dbReference type="Proteomes" id="UP000479000"/>
    </source>
</evidence>
<gene>
    <name evidence="2" type="ORF">NTEN_LOCUS21655</name>
</gene>
<protein>
    <submittedName>
        <fullName evidence="2">Uncharacterized protein</fullName>
    </submittedName>
</protein>
<evidence type="ECO:0000313" key="2">
    <source>
        <dbReference type="EMBL" id="CAB0017693.1"/>
    </source>
</evidence>
<organism evidence="2 3">
    <name type="scientific">Nesidiocoris tenuis</name>
    <dbReference type="NCBI Taxonomy" id="355587"/>
    <lineage>
        <taxon>Eukaryota</taxon>
        <taxon>Metazoa</taxon>
        <taxon>Ecdysozoa</taxon>
        <taxon>Arthropoda</taxon>
        <taxon>Hexapoda</taxon>
        <taxon>Insecta</taxon>
        <taxon>Pterygota</taxon>
        <taxon>Neoptera</taxon>
        <taxon>Paraneoptera</taxon>
        <taxon>Hemiptera</taxon>
        <taxon>Heteroptera</taxon>
        <taxon>Panheteroptera</taxon>
        <taxon>Cimicomorpha</taxon>
        <taxon>Miridae</taxon>
        <taxon>Dicyphina</taxon>
        <taxon>Nesidiocoris</taxon>
    </lineage>
</organism>
<dbReference type="Proteomes" id="UP000479000">
    <property type="component" value="Unassembled WGS sequence"/>
</dbReference>
<reference evidence="2 3" key="1">
    <citation type="submission" date="2020-02" db="EMBL/GenBank/DDBJ databases">
        <authorList>
            <person name="Ferguson B K."/>
        </authorList>
    </citation>
    <scope>NUCLEOTIDE SEQUENCE [LARGE SCALE GENOMIC DNA]</scope>
</reference>
<feature type="region of interest" description="Disordered" evidence="1">
    <location>
        <begin position="68"/>
        <end position="97"/>
    </location>
</feature>
<sequence length="97" mass="10817">MFNMFVQAYYLLKEKTFIAQNFENFPEPPRVSPKCPPCPRKCPISDFRFGNIGGCRLLGSSATSAATRTTARRFGEDAAQPSRRPSYRPGAEAAVRL</sequence>
<name>A0A6H5HLZ7_9HEMI</name>
<dbReference type="EMBL" id="CADCXU010031852">
    <property type="protein sequence ID" value="CAB0017693.1"/>
    <property type="molecule type" value="Genomic_DNA"/>
</dbReference>
<keyword evidence="3" id="KW-1185">Reference proteome</keyword>